<dbReference type="OrthoDB" id="3553482at2759"/>
<dbReference type="PANTHER" id="PTHR35910:SF6">
    <property type="entry name" value="2EXR DOMAIN-CONTAINING PROTEIN"/>
    <property type="match status" value="1"/>
</dbReference>
<dbReference type="Pfam" id="PF20150">
    <property type="entry name" value="2EXR"/>
    <property type="match status" value="1"/>
</dbReference>
<reference evidence="2 3" key="1">
    <citation type="journal article" date="2014" name="Genome Announc.">
        <title>Draft genome sequence of Sclerotinia borealis, a psychrophilic plant pathogenic fungus.</title>
        <authorList>
            <person name="Mardanov A.V."/>
            <person name="Beletsky A.V."/>
            <person name="Kadnikov V.V."/>
            <person name="Ignatov A.N."/>
            <person name="Ravin N.V."/>
        </authorList>
    </citation>
    <scope>NUCLEOTIDE SEQUENCE [LARGE SCALE GENOMIC DNA]</scope>
    <source>
        <strain evidence="3">F-4157</strain>
    </source>
</reference>
<name>W9CPN8_SCLBF</name>
<protein>
    <recommendedName>
        <fullName evidence="1">2EXR domain-containing protein</fullName>
    </recommendedName>
</protein>
<keyword evidence="3" id="KW-1185">Reference proteome</keyword>
<evidence type="ECO:0000259" key="1">
    <source>
        <dbReference type="Pfam" id="PF20150"/>
    </source>
</evidence>
<dbReference type="PANTHER" id="PTHR35910">
    <property type="entry name" value="2EXR DOMAIN-CONTAINING PROTEIN"/>
    <property type="match status" value="1"/>
</dbReference>
<dbReference type="EMBL" id="AYSA01000132">
    <property type="protein sequence ID" value="ESZ96594.1"/>
    <property type="molecule type" value="Genomic_DNA"/>
</dbReference>
<proteinExistence type="predicted"/>
<gene>
    <name evidence="2" type="ORF">SBOR_3016</name>
</gene>
<dbReference type="InterPro" id="IPR045518">
    <property type="entry name" value="2EXR"/>
</dbReference>
<comment type="caution">
    <text evidence="2">The sequence shown here is derived from an EMBL/GenBank/DDBJ whole genome shotgun (WGS) entry which is preliminary data.</text>
</comment>
<organism evidence="2 3">
    <name type="scientific">Sclerotinia borealis (strain F-4128)</name>
    <dbReference type="NCBI Taxonomy" id="1432307"/>
    <lineage>
        <taxon>Eukaryota</taxon>
        <taxon>Fungi</taxon>
        <taxon>Dikarya</taxon>
        <taxon>Ascomycota</taxon>
        <taxon>Pezizomycotina</taxon>
        <taxon>Leotiomycetes</taxon>
        <taxon>Helotiales</taxon>
        <taxon>Sclerotiniaceae</taxon>
        <taxon>Sclerotinia</taxon>
    </lineage>
</organism>
<feature type="domain" description="2EXR" evidence="1">
    <location>
        <begin position="33"/>
        <end position="143"/>
    </location>
</feature>
<evidence type="ECO:0000313" key="3">
    <source>
        <dbReference type="Proteomes" id="UP000019487"/>
    </source>
</evidence>
<accession>W9CPN8</accession>
<dbReference type="AlphaFoldDB" id="W9CPN8"/>
<sequence>MNALYEEMQTFHQFHQNDTSNTTKGLKRETQTFHHFLDLPLEIRRKIWRRALRLFPRIIEVRPRLTPTRAWDPLTTKHHVRATAPIVLLAINHEVRKELLPFYTTLSSDVSLNHIPDSDSDLRSVSPDPSAKPPLVNFEIDIIYFNVAWSTSERIPYLSFVKRLFEDFKHAKQFVRRLAVCYKLAPETFWLSHSQDIIKEESVIFQFVGLEELAIIASQTHLRTDKKLVGLADVSEDDPFRANNKGGIERLVRNKEWTVPVIRLCDTVAAEKYA</sequence>
<dbReference type="HOGENOM" id="CLU_084811_0_0_1"/>
<dbReference type="Proteomes" id="UP000019487">
    <property type="component" value="Unassembled WGS sequence"/>
</dbReference>
<evidence type="ECO:0000313" key="2">
    <source>
        <dbReference type="EMBL" id="ESZ96594.1"/>
    </source>
</evidence>